<comment type="caution">
    <text evidence="2">The sequence shown here is derived from an EMBL/GenBank/DDBJ whole genome shotgun (WGS) entry which is preliminary data.</text>
</comment>
<name>A0ABW3JM07_9FLAO</name>
<feature type="transmembrane region" description="Helical" evidence="1">
    <location>
        <begin position="9"/>
        <end position="27"/>
    </location>
</feature>
<keyword evidence="3" id="KW-1185">Reference proteome</keyword>
<gene>
    <name evidence="2" type="ORF">ACFQ1R_10750</name>
</gene>
<feature type="transmembrane region" description="Helical" evidence="1">
    <location>
        <begin position="67"/>
        <end position="90"/>
    </location>
</feature>
<keyword evidence="1" id="KW-0812">Transmembrane</keyword>
<sequence>MKKLFIRSVFAILSVSLVTYFIYTWILQITKTEALSSQIILAFIINTILAIAILSTLFVFRNKFKDQLGFIFMIGSFIKFGFFFVFFYPTYHSDGVITRNEFLSFFIPYVICLITETVASIRLLGRLDANE</sequence>
<keyword evidence="1" id="KW-1133">Transmembrane helix</keyword>
<accession>A0ABW3JM07</accession>
<evidence type="ECO:0000313" key="3">
    <source>
        <dbReference type="Proteomes" id="UP001597061"/>
    </source>
</evidence>
<dbReference type="RefSeq" id="WP_379926171.1">
    <property type="nucleotide sequence ID" value="NZ_JBHTJI010000001.1"/>
</dbReference>
<protein>
    <submittedName>
        <fullName evidence="2">DUF6168 family protein</fullName>
    </submittedName>
</protein>
<evidence type="ECO:0000256" key="1">
    <source>
        <dbReference type="SAM" id="Phobius"/>
    </source>
</evidence>
<keyword evidence="1" id="KW-0472">Membrane</keyword>
<feature type="transmembrane region" description="Helical" evidence="1">
    <location>
        <begin position="39"/>
        <end position="60"/>
    </location>
</feature>
<evidence type="ECO:0000313" key="2">
    <source>
        <dbReference type="EMBL" id="MFD0990576.1"/>
    </source>
</evidence>
<proteinExistence type="predicted"/>
<dbReference type="Proteomes" id="UP001597061">
    <property type="component" value="Unassembled WGS sequence"/>
</dbReference>
<feature type="transmembrane region" description="Helical" evidence="1">
    <location>
        <begin position="102"/>
        <end position="125"/>
    </location>
</feature>
<organism evidence="2 3">
    <name type="scientific">Mariniflexile jejuense</name>
    <dbReference type="NCBI Taxonomy" id="1173582"/>
    <lineage>
        <taxon>Bacteria</taxon>
        <taxon>Pseudomonadati</taxon>
        <taxon>Bacteroidota</taxon>
        <taxon>Flavobacteriia</taxon>
        <taxon>Flavobacteriales</taxon>
        <taxon>Flavobacteriaceae</taxon>
        <taxon>Mariniflexile</taxon>
    </lineage>
</organism>
<dbReference type="Pfam" id="PF19665">
    <property type="entry name" value="DUF6168"/>
    <property type="match status" value="1"/>
</dbReference>
<reference evidence="3" key="1">
    <citation type="journal article" date="2019" name="Int. J. Syst. Evol. Microbiol.">
        <title>The Global Catalogue of Microorganisms (GCM) 10K type strain sequencing project: providing services to taxonomists for standard genome sequencing and annotation.</title>
        <authorList>
            <consortium name="The Broad Institute Genomics Platform"/>
            <consortium name="The Broad Institute Genome Sequencing Center for Infectious Disease"/>
            <person name="Wu L."/>
            <person name="Ma J."/>
        </authorList>
    </citation>
    <scope>NUCLEOTIDE SEQUENCE [LARGE SCALE GENOMIC DNA]</scope>
    <source>
        <strain evidence="3">CCUG 62414</strain>
    </source>
</reference>
<dbReference type="InterPro" id="IPR046166">
    <property type="entry name" value="DUF6168"/>
</dbReference>
<dbReference type="EMBL" id="JBHTJI010000001">
    <property type="protein sequence ID" value="MFD0990576.1"/>
    <property type="molecule type" value="Genomic_DNA"/>
</dbReference>